<sequence>MELFRNPSSVKSSRFDTSIWVAKLVLFSMGIISTVILFKVAIFPFTFNLIVSTFPRLWVSARSWLSPPFLFIIVNFFIITIAASSNFYPPNQHSFNSTPTNLKSNNSTTTIVDDAVSNSDTSHQSEYEKQSDDPKETEVDEVEIKDSVLSVDKFSTDPSPDKNSGDYSMAESDKKSDETLDATWWAIMEAQGKPTGKLKKSNTWTARTKTKPLDDNGDDPVVWDWAQKELKKSDTFNDTASSSRRDKSMSQDELNRRAEAFIEKINNQIRLQRLESEQRFMDMVNRGV</sequence>
<name>A0AAD7VH15_QUISA</name>
<comment type="caution">
    <text evidence="4">The sequence shown here is derived from an EMBL/GenBank/DDBJ whole genome shotgun (WGS) entry which is preliminary data.</text>
</comment>
<dbReference type="InterPro" id="IPR008480">
    <property type="entry name" value="DUF761_pln"/>
</dbReference>
<protein>
    <submittedName>
        <fullName evidence="4">Cotton fiber (DUF761)</fullName>
    </submittedName>
</protein>
<dbReference type="PANTHER" id="PTHR33098">
    <property type="entry name" value="COTTON FIBER (DUF761)"/>
    <property type="match status" value="1"/>
</dbReference>
<feature type="transmembrane region" description="Helical" evidence="2">
    <location>
        <begin position="67"/>
        <end position="88"/>
    </location>
</feature>
<gene>
    <name evidence="4" type="ORF">O6P43_005288</name>
</gene>
<keyword evidence="2" id="KW-1133">Transmembrane helix</keyword>
<accession>A0AAD7VH15</accession>
<organism evidence="4 5">
    <name type="scientific">Quillaja saponaria</name>
    <name type="common">Soap bark tree</name>
    <dbReference type="NCBI Taxonomy" id="32244"/>
    <lineage>
        <taxon>Eukaryota</taxon>
        <taxon>Viridiplantae</taxon>
        <taxon>Streptophyta</taxon>
        <taxon>Embryophyta</taxon>
        <taxon>Tracheophyta</taxon>
        <taxon>Spermatophyta</taxon>
        <taxon>Magnoliopsida</taxon>
        <taxon>eudicotyledons</taxon>
        <taxon>Gunneridae</taxon>
        <taxon>Pentapetalae</taxon>
        <taxon>rosids</taxon>
        <taxon>fabids</taxon>
        <taxon>Fabales</taxon>
        <taxon>Quillajaceae</taxon>
        <taxon>Quillaja</taxon>
    </lineage>
</organism>
<evidence type="ECO:0000259" key="3">
    <source>
        <dbReference type="Pfam" id="PF14364"/>
    </source>
</evidence>
<dbReference type="Pfam" id="PF14364">
    <property type="entry name" value="DUF4408"/>
    <property type="match status" value="1"/>
</dbReference>
<feature type="compositionally biased region" description="Basic and acidic residues" evidence="1">
    <location>
        <begin position="123"/>
        <end position="146"/>
    </location>
</feature>
<keyword evidence="2" id="KW-0472">Membrane</keyword>
<dbReference type="KEGG" id="qsa:O6P43_005288"/>
<dbReference type="PANTHER" id="PTHR33098:SF114">
    <property type="entry name" value="DUF4408 DOMAIN-CONTAINING PROTEIN"/>
    <property type="match status" value="1"/>
</dbReference>
<evidence type="ECO:0000256" key="1">
    <source>
        <dbReference type="SAM" id="MobiDB-lite"/>
    </source>
</evidence>
<dbReference type="AlphaFoldDB" id="A0AAD7VH15"/>
<keyword evidence="2" id="KW-0812">Transmembrane</keyword>
<dbReference type="EMBL" id="JARAOO010000003">
    <property type="protein sequence ID" value="KAJ7975354.1"/>
    <property type="molecule type" value="Genomic_DNA"/>
</dbReference>
<evidence type="ECO:0000313" key="5">
    <source>
        <dbReference type="Proteomes" id="UP001163823"/>
    </source>
</evidence>
<feature type="region of interest" description="Disordered" evidence="1">
    <location>
        <begin position="116"/>
        <end position="174"/>
    </location>
</feature>
<dbReference type="InterPro" id="IPR025520">
    <property type="entry name" value="DUF4408"/>
</dbReference>
<feature type="transmembrane region" description="Helical" evidence="2">
    <location>
        <begin position="21"/>
        <end position="47"/>
    </location>
</feature>
<dbReference type="Proteomes" id="UP001163823">
    <property type="component" value="Chromosome 3"/>
</dbReference>
<feature type="domain" description="DUF4408" evidence="3">
    <location>
        <begin position="55"/>
        <end position="87"/>
    </location>
</feature>
<feature type="region of interest" description="Disordered" evidence="1">
    <location>
        <begin position="234"/>
        <end position="253"/>
    </location>
</feature>
<evidence type="ECO:0000313" key="4">
    <source>
        <dbReference type="EMBL" id="KAJ7975354.1"/>
    </source>
</evidence>
<proteinExistence type="predicted"/>
<dbReference type="Pfam" id="PF05553">
    <property type="entry name" value="DUF761"/>
    <property type="match status" value="1"/>
</dbReference>
<feature type="compositionally biased region" description="Basic and acidic residues" evidence="1">
    <location>
        <begin position="243"/>
        <end position="253"/>
    </location>
</feature>
<evidence type="ECO:0000256" key="2">
    <source>
        <dbReference type="SAM" id="Phobius"/>
    </source>
</evidence>
<reference evidence="4" key="1">
    <citation type="journal article" date="2023" name="Science">
        <title>Elucidation of the pathway for biosynthesis of saponin adjuvants from the soapbark tree.</title>
        <authorList>
            <person name="Reed J."/>
            <person name="Orme A."/>
            <person name="El-Demerdash A."/>
            <person name="Owen C."/>
            <person name="Martin L.B.B."/>
            <person name="Misra R.C."/>
            <person name="Kikuchi S."/>
            <person name="Rejzek M."/>
            <person name="Martin A.C."/>
            <person name="Harkess A."/>
            <person name="Leebens-Mack J."/>
            <person name="Louveau T."/>
            <person name="Stephenson M.J."/>
            <person name="Osbourn A."/>
        </authorList>
    </citation>
    <scope>NUCLEOTIDE SEQUENCE</scope>
    <source>
        <strain evidence="4">S10</strain>
    </source>
</reference>
<keyword evidence="5" id="KW-1185">Reference proteome</keyword>